<dbReference type="EMBL" id="VXIS01000053">
    <property type="protein sequence ID" value="KAA8909863.1"/>
    <property type="molecule type" value="Genomic_DNA"/>
</dbReference>
<feature type="region of interest" description="Disordered" evidence="1">
    <location>
        <begin position="1"/>
        <end position="31"/>
    </location>
</feature>
<feature type="compositionally biased region" description="Polar residues" evidence="1">
    <location>
        <begin position="1"/>
        <end position="14"/>
    </location>
</feature>
<reference evidence="2 3" key="1">
    <citation type="submission" date="2019-09" db="EMBL/GenBank/DDBJ databases">
        <title>Draft genome of the ectomycorrhizal ascomycete Sphaerosporella brunnea.</title>
        <authorList>
            <consortium name="DOE Joint Genome Institute"/>
            <person name="Benucci G.M."/>
            <person name="Marozzi G."/>
            <person name="Antonielli L."/>
            <person name="Sanchez S."/>
            <person name="Marco P."/>
            <person name="Wang X."/>
            <person name="Falini L.B."/>
            <person name="Barry K."/>
            <person name="Haridas S."/>
            <person name="Lipzen A."/>
            <person name="Labutti K."/>
            <person name="Grigoriev I.V."/>
            <person name="Murat C."/>
            <person name="Martin F."/>
            <person name="Albertini E."/>
            <person name="Donnini D."/>
            <person name="Bonito G."/>
        </authorList>
    </citation>
    <scope>NUCLEOTIDE SEQUENCE [LARGE SCALE GENOMIC DNA]</scope>
    <source>
        <strain evidence="2 3">Sb_GMNB300</strain>
    </source>
</reference>
<protein>
    <submittedName>
        <fullName evidence="2">Uncharacterized protein</fullName>
    </submittedName>
</protein>
<keyword evidence="3" id="KW-1185">Reference proteome</keyword>
<proteinExistence type="predicted"/>
<organism evidence="2 3">
    <name type="scientific">Sphaerosporella brunnea</name>
    <dbReference type="NCBI Taxonomy" id="1250544"/>
    <lineage>
        <taxon>Eukaryota</taxon>
        <taxon>Fungi</taxon>
        <taxon>Dikarya</taxon>
        <taxon>Ascomycota</taxon>
        <taxon>Pezizomycotina</taxon>
        <taxon>Pezizomycetes</taxon>
        <taxon>Pezizales</taxon>
        <taxon>Pyronemataceae</taxon>
        <taxon>Sphaerosporella</taxon>
    </lineage>
</organism>
<name>A0A5J5F1X4_9PEZI</name>
<dbReference type="AlphaFoldDB" id="A0A5J5F1X4"/>
<evidence type="ECO:0000256" key="1">
    <source>
        <dbReference type="SAM" id="MobiDB-lite"/>
    </source>
</evidence>
<dbReference type="InParanoid" id="A0A5J5F1X4"/>
<sequence>MAQQLADNYFQSSWPPRRRDLPAPRSKQGPKYKITKASTATSIAATEGLTPEQLKGQLAFMTRARTAQARLRKLLKNIPALPPSAPLEFQYRHSGLVRILGNLPEKISYFFATPPPPELPPVQSSKVKDLNAAARMLLHVRVLRTEKREREAASAVLRALERLLKHKVWWSGAGLRSRRDWRRYLDEAMFEAMAVNERVKSLIAIEEYEDIEHASGTEAAEAWAQREAQIRKPAASQDIVTAQGGLMLPKPSISVVRRWL</sequence>
<accession>A0A5J5F1X4</accession>
<evidence type="ECO:0000313" key="3">
    <source>
        <dbReference type="Proteomes" id="UP000326924"/>
    </source>
</evidence>
<gene>
    <name evidence="2" type="ORF">FN846DRAFT_888757</name>
</gene>
<evidence type="ECO:0000313" key="2">
    <source>
        <dbReference type="EMBL" id="KAA8909863.1"/>
    </source>
</evidence>
<dbReference type="Proteomes" id="UP000326924">
    <property type="component" value="Unassembled WGS sequence"/>
</dbReference>
<comment type="caution">
    <text evidence="2">The sequence shown here is derived from an EMBL/GenBank/DDBJ whole genome shotgun (WGS) entry which is preliminary data.</text>
</comment>